<dbReference type="Pfam" id="PF14580">
    <property type="entry name" value="LRR_9"/>
    <property type="match status" value="1"/>
</dbReference>
<evidence type="ECO:0000256" key="3">
    <source>
        <dbReference type="ARBA" id="ARBA00022614"/>
    </source>
</evidence>
<proteinExistence type="inferred from homology"/>
<dbReference type="PROSITE" id="PS51450">
    <property type="entry name" value="LRR"/>
    <property type="match status" value="4"/>
</dbReference>
<dbReference type="PANTHER" id="PTHR45973:SF12">
    <property type="entry name" value="DYNEIN REGULATORY COMPLEX SUBUNIT 3"/>
    <property type="match status" value="1"/>
</dbReference>
<evidence type="ECO:0000256" key="5">
    <source>
        <dbReference type="ARBA" id="ARBA00022846"/>
    </source>
</evidence>
<accession>A0A9W7BVR8</accession>
<dbReference type="InterPro" id="IPR001611">
    <property type="entry name" value="Leu-rich_rpt"/>
</dbReference>
<evidence type="ECO:0000256" key="2">
    <source>
        <dbReference type="ARBA" id="ARBA00022490"/>
    </source>
</evidence>
<gene>
    <name evidence="13" type="ORF">TL16_g13060</name>
</gene>
<evidence type="ECO:0000313" key="13">
    <source>
        <dbReference type="EMBL" id="GMH95025.1"/>
    </source>
</evidence>
<organism evidence="13 14">
    <name type="scientific">Triparma laevis f. inornata</name>
    <dbReference type="NCBI Taxonomy" id="1714386"/>
    <lineage>
        <taxon>Eukaryota</taxon>
        <taxon>Sar</taxon>
        <taxon>Stramenopiles</taxon>
        <taxon>Ochrophyta</taxon>
        <taxon>Bolidophyceae</taxon>
        <taxon>Parmales</taxon>
        <taxon>Triparmaceae</taxon>
        <taxon>Triparma</taxon>
    </lineage>
</organism>
<evidence type="ECO:0000256" key="9">
    <source>
        <dbReference type="ARBA" id="ARBA00023273"/>
    </source>
</evidence>
<dbReference type="Gene3D" id="3.80.10.10">
    <property type="entry name" value="Ribonuclease Inhibitor"/>
    <property type="match status" value="1"/>
</dbReference>
<evidence type="ECO:0000256" key="11">
    <source>
        <dbReference type="ARBA" id="ARBA00040950"/>
    </source>
</evidence>
<evidence type="ECO:0000256" key="8">
    <source>
        <dbReference type="ARBA" id="ARBA00023212"/>
    </source>
</evidence>
<keyword evidence="3" id="KW-0433">Leucine-rich repeat</keyword>
<dbReference type="SMART" id="SM00365">
    <property type="entry name" value="LRR_SD22"/>
    <property type="match status" value="3"/>
</dbReference>
<comment type="caution">
    <text evidence="13">The sequence shown here is derived from an EMBL/GenBank/DDBJ whole genome shotgun (WGS) entry which is preliminary data.</text>
</comment>
<dbReference type="InterPro" id="IPR050576">
    <property type="entry name" value="Cilia_flagella_integrity"/>
</dbReference>
<comment type="similarity">
    <text evidence="10">Belongs to the DRC3 family.</text>
</comment>
<name>A0A9W7BVR8_9STRA</name>
<evidence type="ECO:0000256" key="6">
    <source>
        <dbReference type="ARBA" id="ARBA00023054"/>
    </source>
</evidence>
<evidence type="ECO:0000256" key="1">
    <source>
        <dbReference type="ARBA" id="ARBA00004611"/>
    </source>
</evidence>
<keyword evidence="6 12" id="KW-0175">Coiled coil</keyword>
<dbReference type="InterPro" id="IPR032675">
    <property type="entry name" value="LRR_dom_sf"/>
</dbReference>
<comment type="subcellular location">
    <subcellularLocation>
        <location evidence="1">Cytoplasm</location>
        <location evidence="1">Cytoskeleton</location>
        <location evidence="1">Flagellum axoneme</location>
    </subcellularLocation>
</comment>
<evidence type="ECO:0000313" key="14">
    <source>
        <dbReference type="Proteomes" id="UP001162640"/>
    </source>
</evidence>
<protein>
    <recommendedName>
        <fullName evidence="11">Dynein regulatory complex subunit 3</fullName>
    </recommendedName>
</protein>
<dbReference type="PANTHER" id="PTHR45973">
    <property type="entry name" value="PROTEIN PHOSPHATASE 1 REGULATORY SUBUNIT SDS22-RELATED"/>
    <property type="match status" value="1"/>
</dbReference>
<keyword evidence="2" id="KW-0963">Cytoplasm</keyword>
<dbReference type="Proteomes" id="UP001162640">
    <property type="component" value="Unassembled WGS sequence"/>
</dbReference>
<keyword evidence="7" id="KW-0969">Cilium</keyword>
<keyword evidence="4" id="KW-0677">Repeat</keyword>
<dbReference type="SUPFAM" id="SSF52075">
    <property type="entry name" value="Outer arm dynein light chain 1"/>
    <property type="match status" value="1"/>
</dbReference>
<evidence type="ECO:0000256" key="10">
    <source>
        <dbReference type="ARBA" id="ARBA00038378"/>
    </source>
</evidence>
<dbReference type="EMBL" id="BLQM01000584">
    <property type="protein sequence ID" value="GMH95025.1"/>
    <property type="molecule type" value="Genomic_DNA"/>
</dbReference>
<dbReference type="GO" id="GO:0005929">
    <property type="term" value="C:cilium"/>
    <property type="evidence" value="ECO:0007669"/>
    <property type="project" value="TreeGrafter"/>
</dbReference>
<feature type="coiled-coil region" evidence="12">
    <location>
        <begin position="187"/>
        <end position="222"/>
    </location>
</feature>
<dbReference type="AlphaFoldDB" id="A0A9W7BVR8"/>
<keyword evidence="9" id="KW-0966">Cell projection</keyword>
<reference evidence="14" key="1">
    <citation type="journal article" date="2023" name="Commun. Biol.">
        <title>Genome analysis of Parmales, the sister group of diatoms, reveals the evolutionary specialization of diatoms from phago-mixotrophs to photoautotrophs.</title>
        <authorList>
            <person name="Ban H."/>
            <person name="Sato S."/>
            <person name="Yoshikawa S."/>
            <person name="Yamada K."/>
            <person name="Nakamura Y."/>
            <person name="Ichinomiya M."/>
            <person name="Sato N."/>
            <person name="Blanc-Mathieu R."/>
            <person name="Endo H."/>
            <person name="Kuwata A."/>
            <person name="Ogata H."/>
        </authorList>
    </citation>
    <scope>NUCLEOTIDE SEQUENCE [LARGE SCALE GENOMIC DNA]</scope>
</reference>
<evidence type="ECO:0000256" key="4">
    <source>
        <dbReference type="ARBA" id="ARBA00022737"/>
    </source>
</evidence>
<keyword evidence="8" id="KW-0206">Cytoskeleton</keyword>
<evidence type="ECO:0000256" key="7">
    <source>
        <dbReference type="ARBA" id="ARBA00023069"/>
    </source>
</evidence>
<sequence>MAPSEDVAVIDEELIQQALHEGQEGGGAPLSVMVSEATSLRLSFKTIKSIANLSGFENLTTLCLDNNVIDKIANIGHLTNLKWLDLSFNNISVIEGLENLTQLMDISLYNNKISEIQGLDACRDLQCLSLGNNDIKSLEICHYLRKFKKLHLVNLEGNPVCNETEYKMQLLAFLPSIKYMDYALIHLSDVANAREQYQDELQEAEENEVVEAEKAKRDAAAADLTAMLEKANLSVIQTIFDDFFKEDNEHHKLQHLPTINEHVDTLRNSIDQLSEGLKIAGLQLQESKDLEITRFEEALNKLRGQAAGTSVKLIEDFNMEQKRVLRDIEMNGAPPQNATPLLAKLDSLYDKLMDLEMQQVQQFEELQDQFYEVYGQLKAQCGDLTTAYFKNLQEAEENYYSNVTGLANELLEKAGKEDLPEGLPEEAKSLLVDRDALLASISSSHDVHVTKGFNAESQMEEKEKTRFKNLIDSYTEDSSKRNRSRVMEMFQFVKESKSEIEDILEEDVVEEDDYDDL</sequence>
<evidence type="ECO:0000256" key="12">
    <source>
        <dbReference type="SAM" id="Coils"/>
    </source>
</evidence>
<keyword evidence="5" id="KW-0282">Flagellum</keyword>